<reference evidence="14 15" key="1">
    <citation type="submission" date="2018-08" db="EMBL/GenBank/DDBJ databases">
        <title>Genomic Encyclopedia of Type Strains, Phase IV (KMG-IV): sequencing the most valuable type-strain genomes for metagenomic binning, comparative biology and taxonomic classification.</title>
        <authorList>
            <person name="Goeker M."/>
        </authorList>
    </citation>
    <scope>NUCLEOTIDE SEQUENCE [LARGE SCALE GENOMIC DNA]</scope>
    <source>
        <strain evidence="14 15">BW863</strain>
    </source>
</reference>
<sequence>MHGAHADGVTLNLWIAAGIVIFCIFMAAFFNGSETALTAASRARMHALEKGGDRNALRVNHLLAKRDRLIGAILLGNTLVSIGSSAFLTSVLEAIFGYRGVIYATGLMTLLLLVFAEILPKTLAINYPDRFSLTVAPAIGFFVAIFGPILAAIETLIQGLLKLVGIDTKVHHALLSGHEELKSTVDLMHREGGVQRTERDMFGGLLDLRELTVEDAMVHRTKMYTIDADLTPHEFLHAVVGSPYSRVPIWRGEPDNIIGVLHAKDLLRAIEDSGGDISHVKIEDVALDAWYVPNTTSLQDQLQAFLKRKIHFALVVDEYGVVLGLVTLEDILEEIVGDIADEHDPVALGVRQNPDGSVTVEGSVPIRDLNRVLGWQLPDEEATTIAGLVIHEARAIPEVGQVFTFHNFRFEVLRKIRNRLTTLRVTPLGGPQAPSPS</sequence>
<dbReference type="FunFam" id="3.10.580.10:FF:000002">
    <property type="entry name" value="Magnesium/cobalt efflux protein CorC"/>
    <property type="match status" value="1"/>
</dbReference>
<evidence type="ECO:0000259" key="12">
    <source>
        <dbReference type="PROSITE" id="PS51371"/>
    </source>
</evidence>
<keyword evidence="8 10" id="KW-0472">Membrane</keyword>
<dbReference type="PROSITE" id="PS51846">
    <property type="entry name" value="CNNM"/>
    <property type="match status" value="1"/>
</dbReference>
<evidence type="ECO:0000256" key="7">
    <source>
        <dbReference type="ARBA" id="ARBA00023122"/>
    </source>
</evidence>
<dbReference type="CDD" id="cd04590">
    <property type="entry name" value="CBS_pair_CorC_HlyC_assoc"/>
    <property type="match status" value="1"/>
</dbReference>
<dbReference type="GO" id="GO:0005886">
    <property type="term" value="C:plasma membrane"/>
    <property type="evidence" value="ECO:0007669"/>
    <property type="project" value="UniProtKB-SubCell"/>
</dbReference>
<dbReference type="SMART" id="SM01091">
    <property type="entry name" value="CorC_HlyC"/>
    <property type="match status" value="1"/>
</dbReference>
<gene>
    <name evidence="14" type="ORF">DES32_0604</name>
</gene>
<dbReference type="InterPro" id="IPR005170">
    <property type="entry name" value="Transptr-assoc_dom"/>
</dbReference>
<dbReference type="OrthoDB" id="9797674at2"/>
<keyword evidence="7 9" id="KW-0129">CBS domain</keyword>
<comment type="similarity">
    <text evidence="2">Belongs to the UPF0053 family. Hemolysin C subfamily.</text>
</comment>
<keyword evidence="6 10" id="KW-1133">Transmembrane helix</keyword>
<dbReference type="AlphaFoldDB" id="A0A3D9Z2J3"/>
<feature type="transmembrane region" description="Helical" evidence="11">
    <location>
        <begin position="100"/>
        <end position="119"/>
    </location>
</feature>
<dbReference type="PROSITE" id="PS51371">
    <property type="entry name" value="CBS"/>
    <property type="match status" value="2"/>
</dbReference>
<feature type="transmembrane region" description="Helical" evidence="11">
    <location>
        <begin position="131"/>
        <end position="153"/>
    </location>
</feature>
<keyword evidence="15" id="KW-1185">Reference proteome</keyword>
<dbReference type="EMBL" id="QUMO01000001">
    <property type="protein sequence ID" value="REF89383.1"/>
    <property type="molecule type" value="Genomic_DNA"/>
</dbReference>
<evidence type="ECO:0000256" key="8">
    <source>
        <dbReference type="ARBA" id="ARBA00023136"/>
    </source>
</evidence>
<evidence type="ECO:0000256" key="5">
    <source>
        <dbReference type="ARBA" id="ARBA00022737"/>
    </source>
</evidence>
<accession>A0A3D9Z2J3</accession>
<feature type="domain" description="CBS" evidence="12">
    <location>
        <begin position="285"/>
        <end position="342"/>
    </location>
</feature>
<dbReference type="Gene3D" id="3.10.580.10">
    <property type="entry name" value="CBS-domain"/>
    <property type="match status" value="1"/>
</dbReference>
<dbReference type="PANTHER" id="PTHR22777">
    <property type="entry name" value="HEMOLYSIN-RELATED"/>
    <property type="match status" value="1"/>
</dbReference>
<evidence type="ECO:0000256" key="11">
    <source>
        <dbReference type="SAM" id="Phobius"/>
    </source>
</evidence>
<dbReference type="InterPro" id="IPR000644">
    <property type="entry name" value="CBS_dom"/>
</dbReference>
<dbReference type="SMART" id="SM00116">
    <property type="entry name" value="CBS"/>
    <property type="match status" value="2"/>
</dbReference>
<evidence type="ECO:0000256" key="3">
    <source>
        <dbReference type="ARBA" id="ARBA00022475"/>
    </source>
</evidence>
<dbReference type="Gene3D" id="3.30.465.10">
    <property type="match status" value="1"/>
</dbReference>
<protein>
    <submittedName>
        <fullName evidence="14">Mg2+/Co2+ transporter CorB</fullName>
    </submittedName>
</protein>
<evidence type="ECO:0000256" key="1">
    <source>
        <dbReference type="ARBA" id="ARBA00004651"/>
    </source>
</evidence>
<dbReference type="InterPro" id="IPR002550">
    <property type="entry name" value="CNNM"/>
</dbReference>
<dbReference type="Pfam" id="PF03471">
    <property type="entry name" value="CorC_HlyC"/>
    <property type="match status" value="1"/>
</dbReference>
<dbReference type="InterPro" id="IPR016169">
    <property type="entry name" value="FAD-bd_PCMH_sub2"/>
</dbReference>
<dbReference type="Pfam" id="PF01595">
    <property type="entry name" value="CNNM"/>
    <property type="match status" value="1"/>
</dbReference>
<evidence type="ECO:0000256" key="4">
    <source>
        <dbReference type="ARBA" id="ARBA00022692"/>
    </source>
</evidence>
<dbReference type="InterPro" id="IPR046342">
    <property type="entry name" value="CBS_dom_sf"/>
</dbReference>
<evidence type="ECO:0000256" key="2">
    <source>
        <dbReference type="ARBA" id="ARBA00006446"/>
    </source>
</evidence>
<evidence type="ECO:0000259" key="13">
    <source>
        <dbReference type="PROSITE" id="PS51846"/>
    </source>
</evidence>
<dbReference type="GO" id="GO:0050660">
    <property type="term" value="F:flavin adenine dinucleotide binding"/>
    <property type="evidence" value="ECO:0007669"/>
    <property type="project" value="InterPro"/>
</dbReference>
<comment type="subcellular location">
    <subcellularLocation>
        <location evidence="1">Cell membrane</location>
        <topology evidence="1">Multi-pass membrane protein</topology>
    </subcellularLocation>
</comment>
<dbReference type="Pfam" id="PF00571">
    <property type="entry name" value="CBS"/>
    <property type="match status" value="2"/>
</dbReference>
<proteinExistence type="inferred from homology"/>
<comment type="caution">
    <text evidence="14">The sequence shown here is derived from an EMBL/GenBank/DDBJ whole genome shotgun (WGS) entry which is preliminary data.</text>
</comment>
<evidence type="ECO:0000313" key="15">
    <source>
        <dbReference type="Proteomes" id="UP000256900"/>
    </source>
</evidence>
<keyword evidence="4 10" id="KW-0812">Transmembrane</keyword>
<dbReference type="PANTHER" id="PTHR22777:SF32">
    <property type="entry name" value="UPF0053 INNER MEMBRANE PROTEIN YFJD"/>
    <property type="match status" value="1"/>
</dbReference>
<evidence type="ECO:0000256" key="9">
    <source>
        <dbReference type="PROSITE-ProRule" id="PRU00703"/>
    </source>
</evidence>
<feature type="transmembrane region" description="Helical" evidence="11">
    <location>
        <begin position="69"/>
        <end position="88"/>
    </location>
</feature>
<dbReference type="Proteomes" id="UP000256900">
    <property type="component" value="Unassembled WGS sequence"/>
</dbReference>
<feature type="domain" description="CNNM transmembrane" evidence="13">
    <location>
        <begin position="9"/>
        <end position="198"/>
    </location>
</feature>
<evidence type="ECO:0000256" key="10">
    <source>
        <dbReference type="PROSITE-ProRule" id="PRU01193"/>
    </source>
</evidence>
<evidence type="ECO:0000313" key="14">
    <source>
        <dbReference type="EMBL" id="REF89383.1"/>
    </source>
</evidence>
<dbReference type="RefSeq" id="WP_115835159.1">
    <property type="nucleotide sequence ID" value="NZ_CP025086.1"/>
</dbReference>
<name>A0A3D9Z2J3_9HYPH</name>
<keyword evidence="3" id="KW-1003">Cell membrane</keyword>
<dbReference type="SUPFAM" id="SSF54631">
    <property type="entry name" value="CBS-domain pair"/>
    <property type="match status" value="1"/>
</dbReference>
<dbReference type="InterPro" id="IPR036318">
    <property type="entry name" value="FAD-bd_PCMH-like_sf"/>
</dbReference>
<organism evidence="14 15">
    <name type="scientific">Methylovirgula ligni</name>
    <dbReference type="NCBI Taxonomy" id="569860"/>
    <lineage>
        <taxon>Bacteria</taxon>
        <taxon>Pseudomonadati</taxon>
        <taxon>Pseudomonadota</taxon>
        <taxon>Alphaproteobacteria</taxon>
        <taxon>Hyphomicrobiales</taxon>
        <taxon>Beijerinckiaceae</taxon>
        <taxon>Methylovirgula</taxon>
    </lineage>
</organism>
<feature type="domain" description="CBS" evidence="12">
    <location>
        <begin position="217"/>
        <end position="277"/>
    </location>
</feature>
<dbReference type="InterPro" id="IPR044751">
    <property type="entry name" value="Ion_transp-like_CBS"/>
</dbReference>
<dbReference type="SUPFAM" id="SSF56176">
    <property type="entry name" value="FAD-binding/transporter-associated domain-like"/>
    <property type="match status" value="1"/>
</dbReference>
<evidence type="ECO:0000256" key="6">
    <source>
        <dbReference type="ARBA" id="ARBA00022989"/>
    </source>
</evidence>
<keyword evidence="5" id="KW-0677">Repeat</keyword>
<feature type="transmembrane region" description="Helical" evidence="11">
    <location>
        <begin position="12"/>
        <end position="32"/>
    </location>
</feature>